<feature type="compositionally biased region" description="Low complexity" evidence="2">
    <location>
        <begin position="371"/>
        <end position="400"/>
    </location>
</feature>
<dbReference type="PROSITE" id="PS50088">
    <property type="entry name" value="ANK_REPEAT"/>
    <property type="match status" value="1"/>
</dbReference>
<dbReference type="InterPro" id="IPR036770">
    <property type="entry name" value="Ankyrin_rpt-contain_sf"/>
</dbReference>
<feature type="non-terminal residue" evidence="3">
    <location>
        <position position="1"/>
    </location>
</feature>
<evidence type="ECO:0000313" key="3">
    <source>
        <dbReference type="EMBL" id="JAP96596.1"/>
    </source>
</evidence>
<dbReference type="Pfam" id="PF13606">
    <property type="entry name" value="Ank_3"/>
    <property type="match status" value="1"/>
</dbReference>
<proteinExistence type="predicted"/>
<evidence type="ECO:0000256" key="2">
    <source>
        <dbReference type="SAM" id="MobiDB-lite"/>
    </source>
</evidence>
<feature type="region of interest" description="Disordered" evidence="2">
    <location>
        <begin position="368"/>
        <end position="431"/>
    </location>
</feature>
<accession>A0A146KMQ4</accession>
<sequence>EHDSKLGEWFYSCKFDDIQKVKILTNDYSNSIDEQQFDILPISQDITQFTEISQIRVKSQRYPYNIIIPGFTGLMYAIVYNNIEIVKYLLNYEKEVHTKQNVYVPMVFTSYFNYPLNDKRITDIFQRYQVNHYSYIPQNSSILDVCVYLERFQLFDVILKYLEPRTIAEQDKILQNVNIMYQSTLMLLIRSPSSFPFFQQHGQLIIETQFGYENMLGENCMLQACNTGNFLYLKYFFSLCYDNEFNETVKIQLDQSKFKRNINEILFKKLDNLNFQKCQKLYELYQNKQYPEPPQWLIKTEPHLESLNHIQVQKQQQQKITDSFFEEHVGQKNDSLFDQEDDLSDLTLVKPAKKSTVDTELDLIDQQFHGSSSKSKPNDSSNKSVVHQQSSSSKSQNVNENKIDKRSSQKSFEKIENPEGIFKAPKERFSK</sequence>
<evidence type="ECO:0000256" key="1">
    <source>
        <dbReference type="PROSITE-ProRule" id="PRU00023"/>
    </source>
</evidence>
<dbReference type="SUPFAM" id="SSF48403">
    <property type="entry name" value="Ankyrin repeat"/>
    <property type="match status" value="1"/>
</dbReference>
<dbReference type="AlphaFoldDB" id="A0A146KMQ4"/>
<name>A0A146KMQ4_9EUKA</name>
<keyword evidence="1" id="KW-0040">ANK repeat</keyword>
<dbReference type="InterPro" id="IPR002110">
    <property type="entry name" value="Ankyrin_rpt"/>
</dbReference>
<reference evidence="3" key="1">
    <citation type="submission" date="2015-07" db="EMBL/GenBank/DDBJ databases">
        <title>Adaptation to a free-living lifestyle via gene acquisitions in the diplomonad Trepomonas sp. PC1.</title>
        <authorList>
            <person name="Xu F."/>
            <person name="Jerlstrom-Hultqvist J."/>
            <person name="Kolisko M."/>
            <person name="Simpson A.G.B."/>
            <person name="Roger A.J."/>
            <person name="Svard S.G."/>
            <person name="Andersson J.O."/>
        </authorList>
    </citation>
    <scope>NUCLEOTIDE SEQUENCE</scope>
    <source>
        <strain evidence="3">PC1</strain>
    </source>
</reference>
<protein>
    <submittedName>
        <fullName evidence="3">Uncharacterized protein</fullName>
    </submittedName>
</protein>
<dbReference type="EMBL" id="GDID01000010">
    <property type="protein sequence ID" value="JAP96596.1"/>
    <property type="molecule type" value="Transcribed_RNA"/>
</dbReference>
<feature type="compositionally biased region" description="Basic and acidic residues" evidence="2">
    <location>
        <begin position="401"/>
        <end position="417"/>
    </location>
</feature>
<organism evidence="3">
    <name type="scientific">Trepomonas sp. PC1</name>
    <dbReference type="NCBI Taxonomy" id="1076344"/>
    <lineage>
        <taxon>Eukaryota</taxon>
        <taxon>Metamonada</taxon>
        <taxon>Diplomonadida</taxon>
        <taxon>Hexamitidae</taxon>
        <taxon>Hexamitinae</taxon>
        <taxon>Trepomonas</taxon>
    </lineage>
</organism>
<feature type="repeat" description="ANK" evidence="1">
    <location>
        <begin position="69"/>
        <end position="101"/>
    </location>
</feature>
<gene>
    <name evidence="3" type="ORF">TPC1_10013</name>
</gene>